<dbReference type="OrthoDB" id="9811157at2"/>
<dbReference type="CDD" id="cd01029">
    <property type="entry name" value="TOPRIM_primases"/>
    <property type="match status" value="1"/>
</dbReference>
<name>A0A1H8M0Z0_9RHOB</name>
<dbReference type="STRING" id="1077947.SAMN05216227_10483"/>
<sequence>MIKRGTHPSLADIITSVSDAQVQTVTRGGRWHGRYGTLSCPLCQPEARAGQNALTLADGRKGLLLHCKKAGCSFRDLTAALGISHGPNAVPDPAVIARRETGRLAEVEKRARQSQALWSEASLTSGTIAETYLRGRGINCALPDTLRYHPMAWHLSGRHLPALVARVDGCDGFAVHRTYLRQDGNGKADVEPQKAMLGRVKGGAVRLARVPGPLVVAEGIETALSLACGLLNGPASIWAALSTSGMTGLHLPSEPGRLTIAPDGDKAGHVAALTLADRATRDGWLVSILTPPEGGDFNDLMSSEVWI</sequence>
<feature type="domain" description="DUF7146" evidence="2">
    <location>
        <begin position="109"/>
        <end position="207"/>
    </location>
</feature>
<evidence type="ECO:0000313" key="4">
    <source>
        <dbReference type="Proteomes" id="UP000183002"/>
    </source>
</evidence>
<evidence type="ECO:0000313" key="3">
    <source>
        <dbReference type="EMBL" id="SEO11037.1"/>
    </source>
</evidence>
<dbReference type="InterPro" id="IPR034154">
    <property type="entry name" value="TOPRIM_DnaG/twinkle"/>
</dbReference>
<feature type="domain" description="Toprim" evidence="1">
    <location>
        <begin position="214"/>
        <end position="303"/>
    </location>
</feature>
<dbReference type="Gene3D" id="3.40.1360.10">
    <property type="match status" value="1"/>
</dbReference>
<accession>A0A1H8M0Z0</accession>
<evidence type="ECO:0000259" key="2">
    <source>
        <dbReference type="Pfam" id="PF23639"/>
    </source>
</evidence>
<gene>
    <name evidence="3" type="ORF">SAMN05216227_10483</name>
</gene>
<dbReference type="InterPro" id="IPR055570">
    <property type="entry name" value="DUF7146"/>
</dbReference>
<organism evidence="3 4">
    <name type="scientific">Pseudorhodobacter antarcticus</name>
    <dbReference type="NCBI Taxonomy" id="1077947"/>
    <lineage>
        <taxon>Bacteria</taxon>
        <taxon>Pseudomonadati</taxon>
        <taxon>Pseudomonadota</taxon>
        <taxon>Alphaproteobacteria</taxon>
        <taxon>Rhodobacterales</taxon>
        <taxon>Paracoccaceae</taxon>
        <taxon>Pseudorhodobacter</taxon>
    </lineage>
</organism>
<dbReference type="Proteomes" id="UP000183002">
    <property type="component" value="Unassembled WGS sequence"/>
</dbReference>
<dbReference type="AlphaFoldDB" id="A0A1H8M0Z0"/>
<evidence type="ECO:0000259" key="1">
    <source>
        <dbReference type="Pfam" id="PF13362"/>
    </source>
</evidence>
<protein>
    <submittedName>
        <fullName evidence="3">Toprim domain-containing protein</fullName>
    </submittedName>
</protein>
<reference evidence="3 4" key="1">
    <citation type="submission" date="2016-10" db="EMBL/GenBank/DDBJ databases">
        <authorList>
            <person name="de Groot N.N."/>
        </authorList>
    </citation>
    <scope>NUCLEOTIDE SEQUENCE [LARGE SCALE GENOMIC DNA]</scope>
    <source>
        <strain evidence="3 4">CGMCC 1.10836</strain>
    </source>
</reference>
<proteinExistence type="predicted"/>
<dbReference type="InterPro" id="IPR006171">
    <property type="entry name" value="TOPRIM_dom"/>
</dbReference>
<dbReference type="Pfam" id="PF23639">
    <property type="entry name" value="DUF7146"/>
    <property type="match status" value="1"/>
</dbReference>
<dbReference type="Pfam" id="PF13362">
    <property type="entry name" value="Toprim_3"/>
    <property type="match status" value="1"/>
</dbReference>
<keyword evidence="4" id="KW-1185">Reference proteome</keyword>
<dbReference type="EMBL" id="FOCO01000048">
    <property type="protein sequence ID" value="SEO11037.1"/>
    <property type="molecule type" value="Genomic_DNA"/>
</dbReference>